<feature type="transmembrane region" description="Helical" evidence="1">
    <location>
        <begin position="142"/>
        <end position="164"/>
    </location>
</feature>
<evidence type="ECO:0000313" key="3">
    <source>
        <dbReference type="Proteomes" id="UP001419910"/>
    </source>
</evidence>
<dbReference type="Proteomes" id="UP001419910">
    <property type="component" value="Unassembled WGS sequence"/>
</dbReference>
<reference evidence="2 3" key="1">
    <citation type="submission" date="2024-05" db="EMBL/GenBank/DDBJ databases">
        <authorList>
            <person name="Liu Q."/>
            <person name="Xin Y.-H."/>
        </authorList>
    </citation>
    <scope>NUCLEOTIDE SEQUENCE [LARGE SCALE GENOMIC DNA]</scope>
    <source>
        <strain evidence="2 3">CGMCC 1.10181</strain>
    </source>
</reference>
<evidence type="ECO:0000256" key="1">
    <source>
        <dbReference type="SAM" id="Phobius"/>
    </source>
</evidence>
<keyword evidence="1" id="KW-0472">Membrane</keyword>
<gene>
    <name evidence="2" type="ORF">ABC974_13520</name>
</gene>
<dbReference type="EMBL" id="JBDIME010000011">
    <property type="protein sequence ID" value="MEN2790653.1"/>
    <property type="molecule type" value="Genomic_DNA"/>
</dbReference>
<organism evidence="2 3">
    <name type="scientific">Sphingomonas oligophenolica</name>
    <dbReference type="NCBI Taxonomy" id="301154"/>
    <lineage>
        <taxon>Bacteria</taxon>
        <taxon>Pseudomonadati</taxon>
        <taxon>Pseudomonadota</taxon>
        <taxon>Alphaproteobacteria</taxon>
        <taxon>Sphingomonadales</taxon>
        <taxon>Sphingomonadaceae</taxon>
        <taxon>Sphingomonas</taxon>
    </lineage>
</organism>
<feature type="transmembrane region" description="Helical" evidence="1">
    <location>
        <begin position="67"/>
        <end position="87"/>
    </location>
</feature>
<dbReference type="InterPro" id="IPR046737">
    <property type="entry name" value="DUF6629"/>
</dbReference>
<keyword evidence="1" id="KW-0812">Transmembrane</keyword>
<protein>
    <submittedName>
        <fullName evidence="2">DUF6629 family protein</fullName>
    </submittedName>
</protein>
<dbReference type="Pfam" id="PF20334">
    <property type="entry name" value="DUF6629"/>
    <property type="match status" value="1"/>
</dbReference>
<keyword evidence="3" id="KW-1185">Reference proteome</keyword>
<feature type="transmembrane region" description="Helical" evidence="1">
    <location>
        <begin position="184"/>
        <end position="203"/>
    </location>
</feature>
<feature type="transmembrane region" description="Helical" evidence="1">
    <location>
        <begin position="99"/>
        <end position="121"/>
    </location>
</feature>
<proteinExistence type="predicted"/>
<evidence type="ECO:0000313" key="2">
    <source>
        <dbReference type="EMBL" id="MEN2790653.1"/>
    </source>
</evidence>
<feature type="transmembrane region" description="Helical" evidence="1">
    <location>
        <begin position="32"/>
        <end position="55"/>
    </location>
</feature>
<name>A0ABU9Y4C6_9SPHN</name>
<keyword evidence="1" id="KW-1133">Transmembrane helix</keyword>
<sequence>MCFSATASFVAAGVLGTIGVATLRHVREPRSLLFASVPMLFAFHQFSEGMVWLGLDGRIGKIALDHVAFLFTLYAQGILPFLMPLAVLLMEPPGWRRGAILGLTGIGALVCLWDVTGLIFYPSQAFIEHHSIAYRNPLTSSFAVSLLYILATCGALILSTHRVVRTYGVLNIVALSIVELVKGYAFASVWCFYAAVMSAMIYWQFSSRNIDVATPNGASPIRRPHLLPWLRWHRERIGNRA</sequence>
<accession>A0ABU9Y4C6</accession>
<dbReference type="RefSeq" id="WP_343889974.1">
    <property type="nucleotide sequence ID" value="NZ_BAAAEH010000028.1"/>
</dbReference>
<comment type="caution">
    <text evidence="2">The sequence shown here is derived from an EMBL/GenBank/DDBJ whole genome shotgun (WGS) entry which is preliminary data.</text>
</comment>